<protein>
    <submittedName>
        <fullName evidence="2">Uncharacterized protein</fullName>
    </submittedName>
</protein>
<keyword evidence="3" id="KW-1185">Reference proteome</keyword>
<reference evidence="2 3" key="1">
    <citation type="submission" date="2018-04" db="EMBL/GenBank/DDBJ databases">
        <title>Genomic Encyclopedia of Type Strains, Phase IV (KMG-IV): sequencing the most valuable type-strain genomes for metagenomic binning, comparative biology and taxonomic classification.</title>
        <authorList>
            <person name="Goeker M."/>
        </authorList>
    </citation>
    <scope>NUCLEOTIDE SEQUENCE [LARGE SCALE GENOMIC DNA]</scope>
    <source>
        <strain evidence="2 3">DSM 45771</strain>
    </source>
</reference>
<evidence type="ECO:0000313" key="3">
    <source>
        <dbReference type="Proteomes" id="UP000245639"/>
    </source>
</evidence>
<dbReference type="AlphaFoldDB" id="A0A2U1F438"/>
<dbReference type="RefSeq" id="WP_116709952.1">
    <property type="nucleotide sequence ID" value="NZ_QEKW01000012.1"/>
</dbReference>
<accession>A0A2U1F438</accession>
<comment type="caution">
    <text evidence="2">The sequence shown here is derived from an EMBL/GenBank/DDBJ whole genome shotgun (WGS) entry which is preliminary data.</text>
</comment>
<sequence>MDEDVSSGDGGPAASPLRARPDLPVSRPFPRPSERSRYQPLRGLEELLDDVLGAPAPPR</sequence>
<name>A0A2U1F438_9PSEU</name>
<gene>
    <name evidence="2" type="ORF">C8D89_112121</name>
</gene>
<proteinExistence type="predicted"/>
<organism evidence="2 3">
    <name type="scientific">Actinomycetospora cinnamomea</name>
    <dbReference type="NCBI Taxonomy" id="663609"/>
    <lineage>
        <taxon>Bacteria</taxon>
        <taxon>Bacillati</taxon>
        <taxon>Actinomycetota</taxon>
        <taxon>Actinomycetes</taxon>
        <taxon>Pseudonocardiales</taxon>
        <taxon>Pseudonocardiaceae</taxon>
        <taxon>Actinomycetospora</taxon>
    </lineage>
</organism>
<evidence type="ECO:0000313" key="2">
    <source>
        <dbReference type="EMBL" id="PVZ06928.1"/>
    </source>
</evidence>
<feature type="region of interest" description="Disordered" evidence="1">
    <location>
        <begin position="1"/>
        <end position="59"/>
    </location>
</feature>
<evidence type="ECO:0000256" key="1">
    <source>
        <dbReference type="SAM" id="MobiDB-lite"/>
    </source>
</evidence>
<dbReference type="Proteomes" id="UP000245639">
    <property type="component" value="Unassembled WGS sequence"/>
</dbReference>
<dbReference type="EMBL" id="QEKW01000012">
    <property type="protein sequence ID" value="PVZ06928.1"/>
    <property type="molecule type" value="Genomic_DNA"/>
</dbReference>